<comment type="caution">
    <text evidence="2">The sequence shown here is derived from an EMBL/GenBank/DDBJ whole genome shotgun (WGS) entry which is preliminary data.</text>
</comment>
<dbReference type="InterPro" id="IPR032675">
    <property type="entry name" value="LRR_dom_sf"/>
</dbReference>
<dbReference type="Gene3D" id="1.20.1280.50">
    <property type="match status" value="1"/>
</dbReference>
<gene>
    <name evidence="2" type="ORF">NE237_032765</name>
</gene>
<dbReference type="Pfam" id="PF00646">
    <property type="entry name" value="F-box"/>
    <property type="match status" value="1"/>
</dbReference>
<proteinExistence type="predicted"/>
<dbReference type="Gene3D" id="3.80.10.10">
    <property type="entry name" value="Ribonuclease Inhibitor"/>
    <property type="match status" value="1"/>
</dbReference>
<dbReference type="InterPro" id="IPR001810">
    <property type="entry name" value="F-box_dom"/>
</dbReference>
<evidence type="ECO:0000313" key="3">
    <source>
        <dbReference type="Proteomes" id="UP001141806"/>
    </source>
</evidence>
<reference evidence="2" key="1">
    <citation type="journal article" date="2023" name="Plant J.">
        <title>The genome of the king protea, Protea cynaroides.</title>
        <authorList>
            <person name="Chang J."/>
            <person name="Duong T.A."/>
            <person name="Schoeman C."/>
            <person name="Ma X."/>
            <person name="Roodt D."/>
            <person name="Barker N."/>
            <person name="Li Z."/>
            <person name="Van de Peer Y."/>
            <person name="Mizrachi E."/>
        </authorList>
    </citation>
    <scope>NUCLEOTIDE SEQUENCE</scope>
    <source>
        <tissue evidence="2">Young leaves</tissue>
    </source>
</reference>
<accession>A0A9Q0R3D8</accession>
<dbReference type="Proteomes" id="UP001141806">
    <property type="component" value="Unassembled WGS sequence"/>
</dbReference>
<evidence type="ECO:0000259" key="1">
    <source>
        <dbReference type="Pfam" id="PF00646"/>
    </source>
</evidence>
<name>A0A9Q0R3D8_9MAGN</name>
<dbReference type="AlphaFoldDB" id="A0A9Q0R3D8"/>
<dbReference type="EMBL" id="JAMYWD010000001">
    <property type="protein sequence ID" value="KAJ4981928.1"/>
    <property type="molecule type" value="Genomic_DNA"/>
</dbReference>
<feature type="domain" description="F-box" evidence="1">
    <location>
        <begin position="15"/>
        <end position="57"/>
    </location>
</feature>
<dbReference type="PANTHER" id="PTHR38926:SF5">
    <property type="entry name" value="F-BOX AND LEUCINE-RICH REPEAT PROTEIN 6"/>
    <property type="match status" value="1"/>
</dbReference>
<dbReference type="PANTHER" id="PTHR38926">
    <property type="entry name" value="F-BOX DOMAIN CONTAINING PROTEIN, EXPRESSED"/>
    <property type="match status" value="1"/>
</dbReference>
<sequence length="277" mass="32221">MADHLKTENELERDWANLNLDLLIIIFQKLDFEDLVIGVTLVCHSWFEGSKNPHCWQTLDLHNWSRIVRRFHPNENKDLHLELRPLIELAIRYSGGSIHSIIYPDLCVRESDFLLVAERCPNLKFFYLRLPHMISIPGFCAAISKWKDLEGMDVDKYALHDKILKQINKSCASFTHLRAYPKVYAANAYDIVRCLPKLKSLDLSQSLFSYDSLMYILRGCKELESLDISGCGSEIGDDDTDVHVAAAHLKIFRYDPGPFTYWFCPKCMDEDFFRYAF</sequence>
<organism evidence="2 3">
    <name type="scientific">Protea cynaroides</name>
    <dbReference type="NCBI Taxonomy" id="273540"/>
    <lineage>
        <taxon>Eukaryota</taxon>
        <taxon>Viridiplantae</taxon>
        <taxon>Streptophyta</taxon>
        <taxon>Embryophyta</taxon>
        <taxon>Tracheophyta</taxon>
        <taxon>Spermatophyta</taxon>
        <taxon>Magnoliopsida</taxon>
        <taxon>Proteales</taxon>
        <taxon>Proteaceae</taxon>
        <taxon>Protea</taxon>
    </lineage>
</organism>
<dbReference type="OrthoDB" id="1929062at2759"/>
<keyword evidence="3" id="KW-1185">Reference proteome</keyword>
<dbReference type="SUPFAM" id="SSF52047">
    <property type="entry name" value="RNI-like"/>
    <property type="match status" value="1"/>
</dbReference>
<evidence type="ECO:0000313" key="2">
    <source>
        <dbReference type="EMBL" id="KAJ4981928.1"/>
    </source>
</evidence>
<protein>
    <recommendedName>
        <fullName evidence="1">F-box domain-containing protein</fullName>
    </recommendedName>
</protein>